<feature type="domain" description="Polymerase beta nucleotidyltransferase" evidence="1">
    <location>
        <begin position="2"/>
        <end position="67"/>
    </location>
</feature>
<dbReference type="InterPro" id="IPR043519">
    <property type="entry name" value="NT_sf"/>
</dbReference>
<dbReference type="InterPro" id="IPR041633">
    <property type="entry name" value="Polbeta"/>
</dbReference>
<evidence type="ECO:0000259" key="1">
    <source>
        <dbReference type="Pfam" id="PF18765"/>
    </source>
</evidence>
<evidence type="ECO:0000313" key="2">
    <source>
        <dbReference type="EMBL" id="PWR70860.1"/>
    </source>
</evidence>
<dbReference type="EMBL" id="QGMZ01000039">
    <property type="protein sequence ID" value="PWR70860.1"/>
    <property type="molecule type" value="Genomic_DNA"/>
</dbReference>
<sequence length="68" mass="7749">MGTHRPGSDIDIALDGEELTIQDQLRLMGMIDELNLPNFFDLILLKQVNNQDLISHINRVGKIIYSNK</sequence>
<accession>A0A2V2MXA1</accession>
<reference evidence="2 3" key="1">
    <citation type="submission" date="2018-05" db="EMBL/GenBank/DDBJ databases">
        <title>Draft genome of Methanospirillum stamsii Pt1.</title>
        <authorList>
            <person name="Dueholm M.S."/>
            <person name="Nielsen P.H."/>
            <person name="Bakmann L.F."/>
            <person name="Otzen D.E."/>
        </authorList>
    </citation>
    <scope>NUCLEOTIDE SEQUENCE [LARGE SCALE GENOMIC DNA]</scope>
    <source>
        <strain evidence="2 3">Pt1</strain>
    </source>
</reference>
<comment type="caution">
    <text evidence="2">The sequence shown here is derived from an EMBL/GenBank/DDBJ whole genome shotgun (WGS) entry which is preliminary data.</text>
</comment>
<dbReference type="Gene3D" id="3.30.460.10">
    <property type="entry name" value="Beta Polymerase, domain 2"/>
    <property type="match status" value="1"/>
</dbReference>
<dbReference type="Proteomes" id="UP000245934">
    <property type="component" value="Unassembled WGS sequence"/>
</dbReference>
<protein>
    <recommendedName>
        <fullName evidence="1">Polymerase beta nucleotidyltransferase domain-containing protein</fullName>
    </recommendedName>
</protein>
<gene>
    <name evidence="2" type="ORF">DLD82_15230</name>
</gene>
<dbReference type="AlphaFoldDB" id="A0A2V2MXA1"/>
<name>A0A2V2MXA1_9EURY</name>
<organism evidence="2 3">
    <name type="scientific">Methanospirillum stamsii</name>
    <dbReference type="NCBI Taxonomy" id="1277351"/>
    <lineage>
        <taxon>Archaea</taxon>
        <taxon>Methanobacteriati</taxon>
        <taxon>Methanobacteriota</taxon>
        <taxon>Stenosarchaea group</taxon>
        <taxon>Methanomicrobia</taxon>
        <taxon>Methanomicrobiales</taxon>
        <taxon>Methanospirillaceae</taxon>
        <taxon>Methanospirillum</taxon>
    </lineage>
</organism>
<evidence type="ECO:0000313" key="3">
    <source>
        <dbReference type="Proteomes" id="UP000245934"/>
    </source>
</evidence>
<proteinExistence type="predicted"/>
<dbReference type="Pfam" id="PF18765">
    <property type="entry name" value="Polbeta"/>
    <property type="match status" value="1"/>
</dbReference>
<dbReference type="SUPFAM" id="SSF81301">
    <property type="entry name" value="Nucleotidyltransferase"/>
    <property type="match status" value="1"/>
</dbReference>
<keyword evidence="3" id="KW-1185">Reference proteome</keyword>
<dbReference type="CDD" id="cd05403">
    <property type="entry name" value="NT_KNTase_like"/>
    <property type="match status" value="1"/>
</dbReference>